<evidence type="ECO:0000259" key="2">
    <source>
        <dbReference type="Pfam" id="PF09995"/>
    </source>
</evidence>
<dbReference type="PANTHER" id="PTHR37539:SF1">
    <property type="entry name" value="ER-BOUND OXYGENASE MPAB_MPAB'_RUBBER OXYGENASE CATALYTIC DOMAIN-CONTAINING PROTEIN"/>
    <property type="match status" value="1"/>
</dbReference>
<feature type="compositionally biased region" description="Polar residues" evidence="1">
    <location>
        <begin position="1"/>
        <end position="11"/>
    </location>
</feature>
<gene>
    <name evidence="3" type="ORF">GCM10022236_11030</name>
</gene>
<dbReference type="EMBL" id="BAABAB010000007">
    <property type="protein sequence ID" value="GAA3611100.1"/>
    <property type="molecule type" value="Genomic_DNA"/>
</dbReference>
<organism evidence="3 4">
    <name type="scientific">Microlunatus ginsengisoli</name>
    <dbReference type="NCBI Taxonomy" id="363863"/>
    <lineage>
        <taxon>Bacteria</taxon>
        <taxon>Bacillati</taxon>
        <taxon>Actinomycetota</taxon>
        <taxon>Actinomycetes</taxon>
        <taxon>Propionibacteriales</taxon>
        <taxon>Propionibacteriaceae</taxon>
        <taxon>Microlunatus</taxon>
    </lineage>
</organism>
<evidence type="ECO:0000313" key="4">
    <source>
        <dbReference type="Proteomes" id="UP001501490"/>
    </source>
</evidence>
<dbReference type="Pfam" id="PF09995">
    <property type="entry name" value="MPAB_Lcp_cat"/>
    <property type="match status" value="1"/>
</dbReference>
<reference evidence="4" key="1">
    <citation type="journal article" date="2019" name="Int. J. Syst. Evol. Microbiol.">
        <title>The Global Catalogue of Microorganisms (GCM) 10K type strain sequencing project: providing services to taxonomists for standard genome sequencing and annotation.</title>
        <authorList>
            <consortium name="The Broad Institute Genomics Platform"/>
            <consortium name="The Broad Institute Genome Sequencing Center for Infectious Disease"/>
            <person name="Wu L."/>
            <person name="Ma J."/>
        </authorList>
    </citation>
    <scope>NUCLEOTIDE SEQUENCE [LARGE SCALE GENOMIC DNA]</scope>
    <source>
        <strain evidence="4">JCM 16929</strain>
    </source>
</reference>
<evidence type="ECO:0000313" key="3">
    <source>
        <dbReference type="EMBL" id="GAA3611100.1"/>
    </source>
</evidence>
<dbReference type="PANTHER" id="PTHR37539">
    <property type="entry name" value="SECRETED PROTEIN-RELATED"/>
    <property type="match status" value="1"/>
</dbReference>
<evidence type="ECO:0000256" key="1">
    <source>
        <dbReference type="SAM" id="MobiDB-lite"/>
    </source>
</evidence>
<dbReference type="InterPro" id="IPR037473">
    <property type="entry name" value="Lcp-like"/>
</dbReference>
<dbReference type="RefSeq" id="WP_344802189.1">
    <property type="nucleotide sequence ID" value="NZ_BAABAB010000007.1"/>
</dbReference>
<accession>A0ABP6ZMP0</accession>
<proteinExistence type="predicted"/>
<name>A0ABP6ZMP0_9ACTN</name>
<protein>
    <submittedName>
        <fullName evidence="3">Oxygenase MpaB family protein</fullName>
    </submittedName>
</protein>
<feature type="domain" description="ER-bound oxygenase mpaB/mpaB'/Rubber oxygenase catalytic" evidence="2">
    <location>
        <begin position="105"/>
        <end position="341"/>
    </location>
</feature>
<keyword evidence="4" id="KW-1185">Reference proteome</keyword>
<comment type="caution">
    <text evidence="3">The sequence shown here is derived from an EMBL/GenBank/DDBJ whole genome shotgun (WGS) entry which is preliminary data.</text>
</comment>
<dbReference type="InterPro" id="IPR018713">
    <property type="entry name" value="MPAB/Lcp_cat_dom"/>
</dbReference>
<dbReference type="Proteomes" id="UP001501490">
    <property type="component" value="Unassembled WGS sequence"/>
</dbReference>
<feature type="region of interest" description="Disordered" evidence="1">
    <location>
        <begin position="1"/>
        <end position="24"/>
    </location>
</feature>
<sequence length="411" mass="44715">MPSTPRPSGSSPVLDDATLDEFRTQTDPEADAVVEAHFSDSARSAGQLFGALVRHPDDPAPDAGGDADDPVAAFVAERPPWPDWADPAQVRSGQEFFERWGMQILPGLLLASLPQAYAAAKGVEVLHLTARLATDPRRRVVETAQMTVDAMTVGGLAVGAPGYLTTRRVRLMHAAVRYLIDHDPLVAQSCDASVPRRWCAEWGRPINQEDLLGTLLTFTTVIFDALDRSGVSYARADAEAYLRAWCLVGHFLGIRPDVLPLGLDEAYALDALIRRRQDARSEAGREMTAALVGMAREQMHPRILRGMPQTTMRHLIGDETADLIGVPPGDWTRIFFGPMARLLGRLSMAEQHDRLLRAILTRIGTQLVKGFVEINRGGDRATFALPDHLADRWSIPVAAAGSRPAGGTGTD</sequence>